<evidence type="ECO:0000313" key="1">
    <source>
        <dbReference type="EMBL" id="CAE6447616.1"/>
    </source>
</evidence>
<dbReference type="EMBL" id="CAJMWS010000491">
    <property type="protein sequence ID" value="CAE6447616.1"/>
    <property type="molecule type" value="Genomic_DNA"/>
</dbReference>
<organism evidence="1 2">
    <name type="scientific">Rhizoctonia solani</name>
    <dbReference type="NCBI Taxonomy" id="456999"/>
    <lineage>
        <taxon>Eukaryota</taxon>
        <taxon>Fungi</taxon>
        <taxon>Dikarya</taxon>
        <taxon>Basidiomycota</taxon>
        <taxon>Agaricomycotina</taxon>
        <taxon>Agaricomycetes</taxon>
        <taxon>Cantharellales</taxon>
        <taxon>Ceratobasidiaceae</taxon>
        <taxon>Rhizoctonia</taxon>
    </lineage>
</organism>
<reference evidence="1" key="1">
    <citation type="submission" date="2021-01" db="EMBL/GenBank/DDBJ databases">
        <authorList>
            <person name="Kaushik A."/>
        </authorList>
    </citation>
    <scope>NUCLEOTIDE SEQUENCE</scope>
    <source>
        <strain evidence="1">AG1-1C</strain>
    </source>
</reference>
<accession>A0A8H3B4L8</accession>
<sequence>MPVPWEATIPFALLTTMFAATGTLFNTSARLANDGKVIVSQQINTDVAHILPPPVIPKLDTFAVASLWPGYLGGNDDGARQEVDGTIAGPIG</sequence>
<dbReference type="InterPro" id="IPR017384">
    <property type="entry name" value="NADH_Ub_cplx-1_asu_su-1"/>
</dbReference>
<gene>
    <name evidence="1" type="ORF">RDB_LOCUS140451</name>
</gene>
<dbReference type="AlphaFoldDB" id="A0A8H3B4L8"/>
<protein>
    <submittedName>
        <fullName evidence="1">Uncharacterized protein</fullName>
    </submittedName>
</protein>
<name>A0A8H3B4L8_9AGAM</name>
<evidence type="ECO:0000313" key="2">
    <source>
        <dbReference type="Proteomes" id="UP000663846"/>
    </source>
</evidence>
<dbReference type="Pfam" id="PF15879">
    <property type="entry name" value="MWFE"/>
    <property type="match status" value="1"/>
</dbReference>
<proteinExistence type="predicted"/>
<dbReference type="Proteomes" id="UP000663846">
    <property type="component" value="Unassembled WGS sequence"/>
</dbReference>
<comment type="caution">
    <text evidence="1">The sequence shown here is derived from an EMBL/GenBank/DDBJ whole genome shotgun (WGS) entry which is preliminary data.</text>
</comment>